<reference evidence="13" key="1">
    <citation type="journal article" date="2020" name="mSystems">
        <title>Genome- and Community-Level Interaction Insights into Carbon Utilization and Element Cycling Functions of Hydrothermarchaeota in Hydrothermal Sediment.</title>
        <authorList>
            <person name="Zhou Z."/>
            <person name="Liu Y."/>
            <person name="Xu W."/>
            <person name="Pan J."/>
            <person name="Luo Z.H."/>
            <person name="Li M."/>
        </authorList>
    </citation>
    <scope>NUCLEOTIDE SEQUENCE [LARGE SCALE GENOMIC DNA]</scope>
    <source>
        <strain evidence="13">SpSt-381</strain>
    </source>
</reference>
<dbReference type="EC" id="3.5.1.2" evidence="10"/>
<feature type="active site" evidence="10 11">
    <location>
        <position position="179"/>
    </location>
</feature>
<comment type="subcellular location">
    <subcellularLocation>
        <location evidence="10">Cytoplasm</location>
    </subcellularLocation>
</comment>
<evidence type="ECO:0000256" key="5">
    <source>
        <dbReference type="ARBA" id="ARBA00022962"/>
    </source>
</evidence>
<feature type="active site" description="Nucleophile" evidence="10 11">
    <location>
        <position position="78"/>
    </location>
</feature>
<dbReference type="GO" id="GO:0004359">
    <property type="term" value="F:glutaminase activity"/>
    <property type="evidence" value="ECO:0007669"/>
    <property type="project" value="UniProtKB-EC"/>
</dbReference>
<accession>A0A832MK97</accession>
<dbReference type="HAMAP" id="MF_00278">
    <property type="entry name" value="HisH"/>
    <property type="match status" value="1"/>
</dbReference>
<keyword evidence="3 10" id="KW-0028">Amino-acid biosynthesis</keyword>
<dbReference type="SUPFAM" id="SSF52317">
    <property type="entry name" value="Class I glutamine amidotransferase-like"/>
    <property type="match status" value="1"/>
</dbReference>
<evidence type="ECO:0000256" key="10">
    <source>
        <dbReference type="HAMAP-Rule" id="MF_00278"/>
    </source>
</evidence>
<evidence type="ECO:0000256" key="7">
    <source>
        <dbReference type="ARBA" id="ARBA00023239"/>
    </source>
</evidence>
<keyword evidence="10" id="KW-0963">Cytoplasm</keyword>
<proteinExistence type="inferred from homology"/>
<keyword evidence="5 10" id="KW-0315">Glutamine amidotransferase</keyword>
<evidence type="ECO:0000256" key="3">
    <source>
        <dbReference type="ARBA" id="ARBA00022605"/>
    </source>
</evidence>
<evidence type="ECO:0000256" key="2">
    <source>
        <dbReference type="ARBA" id="ARBA00011152"/>
    </source>
</evidence>
<evidence type="ECO:0000313" key="13">
    <source>
        <dbReference type="EMBL" id="HGZ43597.1"/>
    </source>
</evidence>
<dbReference type="PIRSF" id="PIRSF000495">
    <property type="entry name" value="Amidotransf_hisH"/>
    <property type="match status" value="1"/>
</dbReference>
<feature type="active site" evidence="10 11">
    <location>
        <position position="177"/>
    </location>
</feature>
<dbReference type="GO" id="GO:0005737">
    <property type="term" value="C:cytoplasm"/>
    <property type="evidence" value="ECO:0007669"/>
    <property type="project" value="UniProtKB-SubCell"/>
</dbReference>
<comment type="catalytic activity">
    <reaction evidence="9 10">
        <text>L-glutamine + H2O = L-glutamate + NH4(+)</text>
        <dbReference type="Rhea" id="RHEA:15889"/>
        <dbReference type="ChEBI" id="CHEBI:15377"/>
        <dbReference type="ChEBI" id="CHEBI:28938"/>
        <dbReference type="ChEBI" id="CHEBI:29985"/>
        <dbReference type="ChEBI" id="CHEBI:58359"/>
        <dbReference type="EC" id="3.5.1.2"/>
    </reaction>
</comment>
<dbReference type="InterPro" id="IPR029062">
    <property type="entry name" value="Class_I_gatase-like"/>
</dbReference>
<dbReference type="UniPathway" id="UPA00031">
    <property type="reaction ID" value="UER00010"/>
</dbReference>
<evidence type="ECO:0000256" key="9">
    <source>
        <dbReference type="ARBA" id="ARBA00049534"/>
    </source>
</evidence>
<keyword evidence="7 10" id="KW-0456">Lyase</keyword>
<name>A0A832MK97_UNCEI</name>
<dbReference type="NCBIfam" id="TIGR01855">
    <property type="entry name" value="IMP_synth_hisH"/>
    <property type="match status" value="1"/>
</dbReference>
<comment type="pathway">
    <text evidence="1 10">Amino-acid biosynthesis; L-histidine biosynthesis; L-histidine from 5-phospho-alpha-D-ribose 1-diphosphate: step 5/9.</text>
</comment>
<dbReference type="PROSITE" id="PS51273">
    <property type="entry name" value="GATASE_TYPE_1"/>
    <property type="match status" value="1"/>
</dbReference>
<dbReference type="AlphaFoldDB" id="A0A832MK97"/>
<keyword evidence="4 10" id="KW-0378">Hydrolase</keyword>
<evidence type="ECO:0000259" key="12">
    <source>
        <dbReference type="Pfam" id="PF00117"/>
    </source>
</evidence>
<dbReference type="InterPro" id="IPR010139">
    <property type="entry name" value="Imidazole-glycPsynth_HisH"/>
</dbReference>
<dbReference type="EC" id="4.3.2.10" evidence="10"/>
<dbReference type="GO" id="GO:0000107">
    <property type="term" value="F:imidazoleglycerol-phosphate synthase activity"/>
    <property type="evidence" value="ECO:0007669"/>
    <property type="project" value="UniProtKB-UniRule"/>
</dbReference>
<dbReference type="Pfam" id="PF00117">
    <property type="entry name" value="GATase"/>
    <property type="match status" value="1"/>
</dbReference>
<keyword evidence="6 10" id="KW-0368">Histidine biosynthesis</keyword>
<evidence type="ECO:0000256" key="11">
    <source>
        <dbReference type="PIRSR" id="PIRSR000495-1"/>
    </source>
</evidence>
<dbReference type="InterPro" id="IPR017926">
    <property type="entry name" value="GATASE"/>
</dbReference>
<comment type="catalytic activity">
    <reaction evidence="8 10">
        <text>5-[(5-phospho-1-deoxy-D-ribulos-1-ylimino)methylamino]-1-(5-phospho-beta-D-ribosyl)imidazole-4-carboxamide + L-glutamine = D-erythro-1-(imidazol-4-yl)glycerol 3-phosphate + 5-amino-1-(5-phospho-beta-D-ribosyl)imidazole-4-carboxamide + L-glutamate + H(+)</text>
        <dbReference type="Rhea" id="RHEA:24793"/>
        <dbReference type="ChEBI" id="CHEBI:15378"/>
        <dbReference type="ChEBI" id="CHEBI:29985"/>
        <dbReference type="ChEBI" id="CHEBI:58278"/>
        <dbReference type="ChEBI" id="CHEBI:58359"/>
        <dbReference type="ChEBI" id="CHEBI:58475"/>
        <dbReference type="ChEBI" id="CHEBI:58525"/>
        <dbReference type="EC" id="4.3.2.10"/>
    </reaction>
</comment>
<evidence type="ECO:0000256" key="6">
    <source>
        <dbReference type="ARBA" id="ARBA00023102"/>
    </source>
</evidence>
<dbReference type="GO" id="GO:0016829">
    <property type="term" value="F:lyase activity"/>
    <property type="evidence" value="ECO:0007669"/>
    <property type="project" value="UniProtKB-KW"/>
</dbReference>
<organism evidence="13">
    <name type="scientific">Eiseniibacteriota bacterium</name>
    <dbReference type="NCBI Taxonomy" id="2212470"/>
    <lineage>
        <taxon>Bacteria</taxon>
        <taxon>Candidatus Eiseniibacteriota</taxon>
    </lineage>
</organism>
<evidence type="ECO:0000256" key="8">
    <source>
        <dbReference type="ARBA" id="ARBA00047838"/>
    </source>
</evidence>
<dbReference type="GO" id="GO:0000105">
    <property type="term" value="P:L-histidine biosynthetic process"/>
    <property type="evidence" value="ECO:0007669"/>
    <property type="project" value="UniProtKB-UniRule"/>
</dbReference>
<comment type="function">
    <text evidence="10">IGPS catalyzes the conversion of PRFAR and glutamine to IGP, AICAR and glutamate. The HisH subunit catalyzes the hydrolysis of glutamine to glutamate and ammonia as part of the synthesis of IGP and AICAR. The resulting ammonia molecule is channeled to the active site of HisF.</text>
</comment>
<dbReference type="Gene3D" id="3.40.50.880">
    <property type="match status" value="1"/>
</dbReference>
<comment type="caution">
    <text evidence="13">The sequence shown here is derived from an EMBL/GenBank/DDBJ whole genome shotgun (WGS) entry which is preliminary data.</text>
</comment>
<evidence type="ECO:0000256" key="1">
    <source>
        <dbReference type="ARBA" id="ARBA00005091"/>
    </source>
</evidence>
<feature type="domain" description="Glutamine amidotransferase" evidence="12">
    <location>
        <begin position="5"/>
        <end position="184"/>
    </location>
</feature>
<sequence>MRVAVLDYGAGNLHSIGKALEAAGAEVVVTADARAASRAPAVVLPGVGAFGAAAARLASGRDALRAALAAGTPCLGVCLGMQLLFASSEEGPGEGLGLIPGRVRRLAARRVPHIGWNAIEDARDPALAAAGLVHAYYANGFVCAPDDPACVVAWSVHEGDRFPAAVRAGRTLGVQFHPEKSSRAGLALVRAWLDEARAGAARRAAAPEAP</sequence>
<evidence type="ECO:0000256" key="4">
    <source>
        <dbReference type="ARBA" id="ARBA00022801"/>
    </source>
</evidence>
<dbReference type="EMBL" id="DSQF01000018">
    <property type="protein sequence ID" value="HGZ43597.1"/>
    <property type="molecule type" value="Genomic_DNA"/>
</dbReference>
<gene>
    <name evidence="10 13" type="primary">hisH</name>
    <name evidence="13" type="ORF">ENR23_09260</name>
</gene>
<protein>
    <recommendedName>
        <fullName evidence="10">Imidazole glycerol phosphate synthase subunit HisH</fullName>
        <ecNumber evidence="10">4.3.2.10</ecNumber>
    </recommendedName>
    <alternativeName>
        <fullName evidence="10">IGP synthase glutaminase subunit</fullName>
        <ecNumber evidence="10">3.5.1.2</ecNumber>
    </alternativeName>
    <alternativeName>
        <fullName evidence="10">IGP synthase subunit HisH</fullName>
    </alternativeName>
    <alternativeName>
        <fullName evidence="10">ImGP synthase subunit HisH</fullName>
        <shortName evidence="10">IGPS subunit HisH</shortName>
    </alternativeName>
</protein>
<dbReference type="PANTHER" id="PTHR42701:SF1">
    <property type="entry name" value="IMIDAZOLE GLYCEROL PHOSPHATE SYNTHASE SUBUNIT HISH"/>
    <property type="match status" value="1"/>
</dbReference>
<comment type="subunit">
    <text evidence="2 10">Heterodimer of HisH and HisF.</text>
</comment>
<dbReference type="PANTHER" id="PTHR42701">
    <property type="entry name" value="IMIDAZOLE GLYCEROL PHOSPHATE SYNTHASE SUBUNIT HISH"/>
    <property type="match status" value="1"/>
</dbReference>